<evidence type="ECO:0000313" key="3">
    <source>
        <dbReference type="EMBL" id="KAL2037405.1"/>
    </source>
</evidence>
<proteinExistence type="predicted"/>
<keyword evidence="2" id="KW-0472">Membrane</keyword>
<gene>
    <name evidence="3" type="ORF">N7G274_009890</name>
</gene>
<keyword evidence="4" id="KW-1185">Reference proteome</keyword>
<evidence type="ECO:0000313" key="4">
    <source>
        <dbReference type="Proteomes" id="UP001590950"/>
    </source>
</evidence>
<feature type="transmembrane region" description="Helical" evidence="2">
    <location>
        <begin position="154"/>
        <end position="177"/>
    </location>
</feature>
<reference evidence="3 4" key="1">
    <citation type="submission" date="2024-09" db="EMBL/GenBank/DDBJ databases">
        <title>Rethinking Asexuality: The Enigmatic Case of Functional Sexual Genes in Lepraria (Stereocaulaceae).</title>
        <authorList>
            <person name="Doellman M."/>
            <person name="Sun Y."/>
            <person name="Barcenas-Pena A."/>
            <person name="Lumbsch H.T."/>
            <person name="Grewe F."/>
        </authorList>
    </citation>
    <scope>NUCLEOTIDE SEQUENCE [LARGE SCALE GENOMIC DNA]</scope>
    <source>
        <strain evidence="3 4">Mercado 3170</strain>
    </source>
</reference>
<feature type="compositionally biased region" description="Polar residues" evidence="1">
    <location>
        <begin position="121"/>
        <end position="130"/>
    </location>
</feature>
<accession>A0ABR3ZW62</accession>
<dbReference type="Proteomes" id="UP001590950">
    <property type="component" value="Unassembled WGS sequence"/>
</dbReference>
<organism evidence="3 4">
    <name type="scientific">Stereocaulon virgatum</name>
    <dbReference type="NCBI Taxonomy" id="373712"/>
    <lineage>
        <taxon>Eukaryota</taxon>
        <taxon>Fungi</taxon>
        <taxon>Dikarya</taxon>
        <taxon>Ascomycota</taxon>
        <taxon>Pezizomycotina</taxon>
        <taxon>Lecanoromycetes</taxon>
        <taxon>OSLEUM clade</taxon>
        <taxon>Lecanoromycetidae</taxon>
        <taxon>Lecanorales</taxon>
        <taxon>Lecanorineae</taxon>
        <taxon>Stereocaulaceae</taxon>
        <taxon>Stereocaulon</taxon>
    </lineage>
</organism>
<evidence type="ECO:0000256" key="2">
    <source>
        <dbReference type="SAM" id="Phobius"/>
    </source>
</evidence>
<feature type="region of interest" description="Disordered" evidence="1">
    <location>
        <begin position="234"/>
        <end position="259"/>
    </location>
</feature>
<feature type="region of interest" description="Disordered" evidence="1">
    <location>
        <begin position="121"/>
        <end position="148"/>
    </location>
</feature>
<name>A0ABR3ZW62_9LECA</name>
<comment type="caution">
    <text evidence="3">The sequence shown here is derived from an EMBL/GenBank/DDBJ whole genome shotgun (WGS) entry which is preliminary data.</text>
</comment>
<protein>
    <submittedName>
        <fullName evidence="3">Uncharacterized protein</fullName>
    </submittedName>
</protein>
<dbReference type="EMBL" id="JBEFKJ010000041">
    <property type="protein sequence ID" value="KAL2037405.1"/>
    <property type="molecule type" value="Genomic_DNA"/>
</dbReference>
<keyword evidence="2" id="KW-0812">Transmembrane</keyword>
<evidence type="ECO:0000256" key="1">
    <source>
        <dbReference type="SAM" id="MobiDB-lite"/>
    </source>
</evidence>
<sequence>MPNRYLLLPSSAKYNIANMCTVNMDNFGALYPCPDVKGTLTERYCCQDLSNLNACCEGQIVTIPLGGPSLFLPHGDISFDNATSPLSLSSAMSSSVASLSTSAYALATSLAYALQSASSADTEPSAQTEPSARPAPSAQPTPLCRPSPSSKLPLSIGAGIGVPLAVLLFSAQSFLLFREHRRRTSAEKAMVENNAANPRRYIVGTGDLHELHGRSTPGEVEYAHRQPGERYTGEIYEVGGSPRFREPPGNNSREDGERL</sequence>
<keyword evidence="2" id="KW-1133">Transmembrane helix</keyword>